<feature type="compositionally biased region" description="Low complexity" evidence="1">
    <location>
        <begin position="13"/>
        <end position="34"/>
    </location>
</feature>
<dbReference type="EMBL" id="CP036264">
    <property type="protein sequence ID" value="QEF99693.1"/>
    <property type="molecule type" value="Genomic_DNA"/>
</dbReference>
<reference evidence="3 4" key="1">
    <citation type="submission" date="2019-02" db="EMBL/GenBank/DDBJ databases">
        <title>Planctomycetal bacteria perform biofilm scaping via a novel small molecule.</title>
        <authorList>
            <person name="Jeske O."/>
            <person name="Boedeker C."/>
            <person name="Wiegand S."/>
            <person name="Breitling P."/>
            <person name="Kallscheuer N."/>
            <person name="Jogler M."/>
            <person name="Rohde M."/>
            <person name="Petersen J."/>
            <person name="Medema M.H."/>
            <person name="Surup F."/>
            <person name="Jogler C."/>
        </authorList>
    </citation>
    <scope>NUCLEOTIDE SEQUENCE [LARGE SCALE GENOMIC DNA]</scope>
    <source>
        <strain evidence="3 4">Mal15</strain>
    </source>
</reference>
<proteinExistence type="predicted"/>
<keyword evidence="2" id="KW-1133">Transmembrane helix</keyword>
<accession>A0A5B9MFS9</accession>
<evidence type="ECO:0000313" key="3">
    <source>
        <dbReference type="EMBL" id="QEF99693.1"/>
    </source>
</evidence>
<feature type="transmembrane region" description="Helical" evidence="2">
    <location>
        <begin position="47"/>
        <end position="66"/>
    </location>
</feature>
<feature type="region of interest" description="Disordered" evidence="1">
    <location>
        <begin position="1"/>
        <end position="43"/>
    </location>
</feature>
<organism evidence="3 4">
    <name type="scientific">Stieleria maiorica</name>
    <dbReference type="NCBI Taxonomy" id="2795974"/>
    <lineage>
        <taxon>Bacteria</taxon>
        <taxon>Pseudomonadati</taxon>
        <taxon>Planctomycetota</taxon>
        <taxon>Planctomycetia</taxon>
        <taxon>Pirellulales</taxon>
        <taxon>Pirellulaceae</taxon>
        <taxon>Stieleria</taxon>
    </lineage>
</organism>
<evidence type="ECO:0000256" key="2">
    <source>
        <dbReference type="SAM" id="Phobius"/>
    </source>
</evidence>
<gene>
    <name evidence="3" type="ORF">Mal15_37590</name>
</gene>
<keyword evidence="2" id="KW-0472">Membrane</keyword>
<keyword evidence="2" id="KW-0812">Transmembrane</keyword>
<sequence>MTADLARPGTQGPSTHPSSTHPSSARPSSALRPRTGGAQDAKKKKQLVLVAVLLVVLLVALVFSPSGGDPSGSGSPAGGTAVPSVKTSPVSLKPLSQKDSGDKPNDLTQDFVAVDELPRLTHEQLAAVDLFRSAAVEIDEPLDESPVNDSLAEPKRPKPRAEYTLGAVYGAYDGRDRKALIDGKIVQPGEELDAGVIVLHVSPEGVEVTP</sequence>
<name>A0A5B9MFS9_9BACT</name>
<dbReference type="Proteomes" id="UP000321353">
    <property type="component" value="Chromosome"/>
</dbReference>
<evidence type="ECO:0000256" key="1">
    <source>
        <dbReference type="SAM" id="MobiDB-lite"/>
    </source>
</evidence>
<dbReference type="KEGG" id="smam:Mal15_37590"/>
<evidence type="ECO:0000313" key="4">
    <source>
        <dbReference type="Proteomes" id="UP000321353"/>
    </source>
</evidence>
<keyword evidence="4" id="KW-1185">Reference proteome</keyword>
<dbReference type="RefSeq" id="WP_147869055.1">
    <property type="nucleotide sequence ID" value="NZ_CP036264.1"/>
</dbReference>
<feature type="region of interest" description="Disordered" evidence="1">
    <location>
        <begin position="66"/>
        <end position="109"/>
    </location>
</feature>
<protein>
    <submittedName>
        <fullName evidence="3">Uncharacterized protein</fullName>
    </submittedName>
</protein>
<dbReference type="AlphaFoldDB" id="A0A5B9MFS9"/>